<dbReference type="AlphaFoldDB" id="A0AAD4E7T2"/>
<gene>
    <name evidence="2" type="ORF">F5891DRAFT_951343</name>
</gene>
<keyword evidence="1" id="KW-0472">Membrane</keyword>
<evidence type="ECO:0000256" key="1">
    <source>
        <dbReference type="SAM" id="Phobius"/>
    </source>
</evidence>
<keyword evidence="1" id="KW-0812">Transmembrane</keyword>
<feature type="transmembrane region" description="Helical" evidence="1">
    <location>
        <begin position="29"/>
        <end position="49"/>
    </location>
</feature>
<keyword evidence="1" id="KW-1133">Transmembrane helix</keyword>
<proteinExistence type="predicted"/>
<dbReference type="RefSeq" id="XP_041226462.1">
    <property type="nucleotide sequence ID" value="XM_041375035.1"/>
</dbReference>
<accession>A0AAD4E7T2</accession>
<protein>
    <submittedName>
        <fullName evidence="2">Uncharacterized protein</fullName>
    </submittedName>
</protein>
<evidence type="ECO:0000313" key="3">
    <source>
        <dbReference type="Proteomes" id="UP001195769"/>
    </source>
</evidence>
<evidence type="ECO:0000313" key="2">
    <source>
        <dbReference type="EMBL" id="KAG1900886.1"/>
    </source>
</evidence>
<comment type="caution">
    <text evidence="2">The sequence shown here is derived from an EMBL/GenBank/DDBJ whole genome shotgun (WGS) entry which is preliminary data.</text>
</comment>
<reference evidence="2" key="1">
    <citation type="journal article" date="2020" name="New Phytol.">
        <title>Comparative genomics reveals dynamic genome evolution in host specialist ectomycorrhizal fungi.</title>
        <authorList>
            <person name="Lofgren L.A."/>
            <person name="Nguyen N.H."/>
            <person name="Vilgalys R."/>
            <person name="Ruytinx J."/>
            <person name="Liao H.L."/>
            <person name="Branco S."/>
            <person name="Kuo A."/>
            <person name="LaButti K."/>
            <person name="Lipzen A."/>
            <person name="Andreopoulos W."/>
            <person name="Pangilinan J."/>
            <person name="Riley R."/>
            <person name="Hundley H."/>
            <person name="Na H."/>
            <person name="Barry K."/>
            <person name="Grigoriev I.V."/>
            <person name="Stajich J.E."/>
            <person name="Kennedy P.G."/>
        </authorList>
    </citation>
    <scope>NUCLEOTIDE SEQUENCE</scope>
    <source>
        <strain evidence="2">FC203</strain>
    </source>
</reference>
<dbReference type="Proteomes" id="UP001195769">
    <property type="component" value="Unassembled WGS sequence"/>
</dbReference>
<organism evidence="2 3">
    <name type="scientific">Suillus fuscotomentosus</name>
    <dbReference type="NCBI Taxonomy" id="1912939"/>
    <lineage>
        <taxon>Eukaryota</taxon>
        <taxon>Fungi</taxon>
        <taxon>Dikarya</taxon>
        <taxon>Basidiomycota</taxon>
        <taxon>Agaricomycotina</taxon>
        <taxon>Agaricomycetes</taxon>
        <taxon>Agaricomycetidae</taxon>
        <taxon>Boletales</taxon>
        <taxon>Suillineae</taxon>
        <taxon>Suillaceae</taxon>
        <taxon>Suillus</taxon>
    </lineage>
</organism>
<name>A0AAD4E7T2_9AGAM</name>
<dbReference type="EMBL" id="JABBWK010000024">
    <property type="protein sequence ID" value="KAG1900886.1"/>
    <property type="molecule type" value="Genomic_DNA"/>
</dbReference>
<keyword evidence="3" id="KW-1185">Reference proteome</keyword>
<dbReference type="GeneID" id="64669333"/>
<feature type="non-terminal residue" evidence="2">
    <location>
        <position position="1"/>
    </location>
</feature>
<sequence>LYLRVWEVQQAFPRVTRDTRLQSPETIKAINRFFIVIGTHVVLKILALLKRYALKQLDMQLR</sequence>